<dbReference type="PANTHER" id="PTHR36766:SF35">
    <property type="entry name" value="DISEASE RESISTANCE PROTEIN RGA3"/>
    <property type="match status" value="1"/>
</dbReference>
<sequence>MIFNVLLRLSRPCCSMRNPSKSSPMKHKVGFKISRMLVYEADDLVDEFVTLAEQKQLLKEDGVSLSKKVYHFFSNSNPRGIAFKMSRGVKQIKKKLDAIAYDDQFRFKLDHEPIRKRRPETCSYVDATDIIGREDDLKNIIGMLLDSDVQRDVSYLTIVGMGGLGKTALAQLVYDDERVKSVFPLRLWACVSDHDQNQLDVKEIVGKILGEKNHEDSTMDLLQLKLREKLAGKRFLLVLDDVWTENRTQWNELAKFLIGDQRGSWIVATTRSESTARIIGNGTMHNLQGLSHENSWRLFERSAFGSEQSNPHNDLVKIGGEIVHKCAQIPLAIKVAGGILYGQDKSKWLSFRDIAGLGNIRESHNDIMPVLKFSYHHLESPLKCCFSYCAVFPKNYIIDKQMLIRLWMAQGVIGKELCTMKAASGNLDKKVRHLSLARSSFAKYSFGKTHIRSYFYASHWRHDADVDRVTLEAIVTNCRCLRTLDLARSMIKSLPNSIGGLLHLRYIDLSFNENLEVLPKSIAKLYNLLLKRCNKLKELPKDLSGLVKLETLDIDGCSSLSFMPKGIDKLSCLRTLNKFIVGGDGSCSSWKQWFDRLEYLTALNNLTGHLEIDIRWPNNATSVQESNIRGGLYLRHKEHLNRIKVDFKLDECIGRINNDVERRLMEELQPNCNLKELVVRGYHGVRMPIWVTTLPNLVELRLFNCGELKYLPCLGNLSNLRVLTLSELDKLEHINIEDDIISLLFPSLERFELKNLQKLKGWMRRVEAGDQLLVDSSTSGILFPQLKSLRIERCPLLTCTPWCPKLERLHLVAFNNRLQIMNTERGEIENACNSPSCSFCCDLRNSRSISIPILKEVDIDDVAWLNSLPMEVFRCLEFMTIKKSKVEALEVVEEVFRSCSSSLRSLYIIGCSKLRSVSGGIEHLTALEMLDIYYTHNLSLLENGEDGKPWKSLYHSLTYIQLIDLPQLQRLPDWMQFLKALRTLSIVS</sequence>
<evidence type="ECO:0000256" key="3">
    <source>
        <dbReference type="ARBA" id="ARBA00022821"/>
    </source>
</evidence>
<dbReference type="PANTHER" id="PTHR36766">
    <property type="entry name" value="PLANT BROAD-SPECTRUM MILDEW RESISTANCE PROTEIN RPW8"/>
    <property type="match status" value="1"/>
</dbReference>
<evidence type="ECO:0000313" key="8">
    <source>
        <dbReference type="Proteomes" id="UP000596660"/>
    </source>
</evidence>
<evidence type="ECO:0000259" key="6">
    <source>
        <dbReference type="Pfam" id="PF25019"/>
    </source>
</evidence>
<dbReference type="Gene3D" id="1.10.10.10">
    <property type="entry name" value="Winged helix-like DNA-binding domain superfamily/Winged helix DNA-binding domain"/>
    <property type="match status" value="1"/>
</dbReference>
<dbReference type="Gene3D" id="1.10.8.430">
    <property type="entry name" value="Helical domain of apoptotic protease-activating factors"/>
    <property type="match status" value="1"/>
</dbReference>
<dbReference type="GO" id="GO:0006952">
    <property type="term" value="P:defense response"/>
    <property type="evidence" value="ECO:0007669"/>
    <property type="project" value="UniProtKB-KW"/>
</dbReference>
<dbReference type="OMA" id="ECIGRIN"/>
<dbReference type="EnsemblPlants" id="AUR62030355-RA">
    <property type="protein sequence ID" value="AUR62030355-RA:cds"/>
    <property type="gene ID" value="AUR62030355"/>
</dbReference>
<keyword evidence="8" id="KW-1185">Reference proteome</keyword>
<keyword evidence="3" id="KW-0611">Plant defense</keyword>
<dbReference type="GO" id="GO:0043531">
    <property type="term" value="F:ADP binding"/>
    <property type="evidence" value="ECO:0007669"/>
    <property type="project" value="InterPro"/>
</dbReference>
<accession>A0A803MJA9</accession>
<dbReference type="Pfam" id="PF00931">
    <property type="entry name" value="NB-ARC"/>
    <property type="match status" value="1"/>
</dbReference>
<evidence type="ECO:0000259" key="5">
    <source>
        <dbReference type="Pfam" id="PF23559"/>
    </source>
</evidence>
<evidence type="ECO:0000313" key="7">
    <source>
        <dbReference type="EnsemblPlants" id="AUR62030355-RA:cds"/>
    </source>
</evidence>
<reference evidence="7" key="2">
    <citation type="submission" date="2021-03" db="UniProtKB">
        <authorList>
            <consortium name="EnsemblPlants"/>
        </authorList>
    </citation>
    <scope>IDENTIFICATION</scope>
</reference>
<dbReference type="InterPro" id="IPR058922">
    <property type="entry name" value="WHD_DRP"/>
</dbReference>
<dbReference type="InterPro" id="IPR027417">
    <property type="entry name" value="P-loop_NTPase"/>
</dbReference>
<protein>
    <recommendedName>
        <fullName evidence="9">NB-ARC domain-containing protein</fullName>
    </recommendedName>
</protein>
<dbReference type="InterPro" id="IPR032675">
    <property type="entry name" value="LRR_dom_sf"/>
</dbReference>
<dbReference type="Proteomes" id="UP000596660">
    <property type="component" value="Unplaced"/>
</dbReference>
<dbReference type="SUPFAM" id="SSF52058">
    <property type="entry name" value="L domain-like"/>
    <property type="match status" value="1"/>
</dbReference>
<keyword evidence="2" id="KW-0677">Repeat</keyword>
<feature type="domain" description="Disease resistance protein winged helix" evidence="5">
    <location>
        <begin position="391"/>
        <end position="415"/>
    </location>
</feature>
<dbReference type="InterPro" id="IPR036388">
    <property type="entry name" value="WH-like_DNA-bd_sf"/>
</dbReference>
<feature type="domain" description="NB-ARC" evidence="4">
    <location>
        <begin position="134"/>
        <end position="306"/>
    </location>
</feature>
<feature type="domain" description="R13L1/DRL21-like LRR repeat region" evidence="6">
    <location>
        <begin position="597"/>
        <end position="727"/>
    </location>
</feature>
<dbReference type="AlphaFoldDB" id="A0A803MJA9"/>
<keyword evidence="1" id="KW-0433">Leucine-rich repeat</keyword>
<evidence type="ECO:0000259" key="4">
    <source>
        <dbReference type="Pfam" id="PF00931"/>
    </source>
</evidence>
<evidence type="ECO:0000256" key="1">
    <source>
        <dbReference type="ARBA" id="ARBA00022614"/>
    </source>
</evidence>
<dbReference type="Gene3D" id="3.80.10.10">
    <property type="entry name" value="Ribonuclease Inhibitor"/>
    <property type="match status" value="2"/>
</dbReference>
<name>A0A803MJA9_CHEQI</name>
<dbReference type="InterPro" id="IPR042197">
    <property type="entry name" value="Apaf_helical"/>
</dbReference>
<evidence type="ECO:0000256" key="2">
    <source>
        <dbReference type="ARBA" id="ARBA00022737"/>
    </source>
</evidence>
<dbReference type="PRINTS" id="PR00364">
    <property type="entry name" value="DISEASERSIST"/>
</dbReference>
<evidence type="ECO:0008006" key="9">
    <source>
        <dbReference type="Google" id="ProtNLM"/>
    </source>
</evidence>
<dbReference type="Gene3D" id="3.40.50.300">
    <property type="entry name" value="P-loop containing nucleotide triphosphate hydrolases"/>
    <property type="match status" value="1"/>
</dbReference>
<dbReference type="InterPro" id="IPR056789">
    <property type="entry name" value="LRR_R13L1-DRL21"/>
</dbReference>
<dbReference type="SUPFAM" id="SSF52540">
    <property type="entry name" value="P-loop containing nucleoside triphosphate hydrolases"/>
    <property type="match status" value="1"/>
</dbReference>
<dbReference type="InterPro" id="IPR002182">
    <property type="entry name" value="NB-ARC"/>
</dbReference>
<proteinExistence type="predicted"/>
<dbReference type="Gramene" id="AUR62030355-RA">
    <property type="protein sequence ID" value="AUR62030355-RA:cds"/>
    <property type="gene ID" value="AUR62030355"/>
</dbReference>
<dbReference type="SUPFAM" id="SSF52047">
    <property type="entry name" value="RNI-like"/>
    <property type="match status" value="1"/>
</dbReference>
<dbReference type="Pfam" id="PF25019">
    <property type="entry name" value="LRR_R13L1-DRL21"/>
    <property type="match status" value="1"/>
</dbReference>
<dbReference type="Pfam" id="PF23559">
    <property type="entry name" value="WHD_DRP"/>
    <property type="match status" value="1"/>
</dbReference>
<reference evidence="7" key="1">
    <citation type="journal article" date="2017" name="Nature">
        <title>The genome of Chenopodium quinoa.</title>
        <authorList>
            <person name="Jarvis D.E."/>
            <person name="Ho Y.S."/>
            <person name="Lightfoot D.J."/>
            <person name="Schmoeckel S.M."/>
            <person name="Li B."/>
            <person name="Borm T.J.A."/>
            <person name="Ohyanagi H."/>
            <person name="Mineta K."/>
            <person name="Michell C.T."/>
            <person name="Saber N."/>
            <person name="Kharbatia N.M."/>
            <person name="Rupper R.R."/>
            <person name="Sharp A.R."/>
            <person name="Dally N."/>
            <person name="Boughton B.A."/>
            <person name="Woo Y.H."/>
            <person name="Gao G."/>
            <person name="Schijlen E.G.W.M."/>
            <person name="Guo X."/>
            <person name="Momin A.A."/>
            <person name="Negrao S."/>
            <person name="Al-Babili S."/>
            <person name="Gehring C."/>
            <person name="Roessner U."/>
            <person name="Jung C."/>
            <person name="Murphy K."/>
            <person name="Arold S.T."/>
            <person name="Gojobori T."/>
            <person name="van der Linden C.G."/>
            <person name="van Loo E.N."/>
            <person name="Jellen E.N."/>
            <person name="Maughan P.J."/>
            <person name="Tester M."/>
        </authorList>
    </citation>
    <scope>NUCLEOTIDE SEQUENCE [LARGE SCALE GENOMIC DNA]</scope>
    <source>
        <strain evidence="7">cv. PI 614886</strain>
    </source>
</reference>
<organism evidence="7 8">
    <name type="scientific">Chenopodium quinoa</name>
    <name type="common">Quinoa</name>
    <dbReference type="NCBI Taxonomy" id="63459"/>
    <lineage>
        <taxon>Eukaryota</taxon>
        <taxon>Viridiplantae</taxon>
        <taxon>Streptophyta</taxon>
        <taxon>Embryophyta</taxon>
        <taxon>Tracheophyta</taxon>
        <taxon>Spermatophyta</taxon>
        <taxon>Magnoliopsida</taxon>
        <taxon>eudicotyledons</taxon>
        <taxon>Gunneridae</taxon>
        <taxon>Pentapetalae</taxon>
        <taxon>Caryophyllales</taxon>
        <taxon>Chenopodiaceae</taxon>
        <taxon>Chenopodioideae</taxon>
        <taxon>Atripliceae</taxon>
        <taxon>Chenopodium</taxon>
    </lineage>
</organism>